<accession>A0ABV9LYG6</accession>
<reference evidence="7" key="1">
    <citation type="journal article" date="2019" name="Int. J. Syst. Evol. Microbiol.">
        <title>The Global Catalogue of Microorganisms (GCM) 10K type strain sequencing project: providing services to taxonomists for standard genome sequencing and annotation.</title>
        <authorList>
            <consortium name="The Broad Institute Genomics Platform"/>
            <consortium name="The Broad Institute Genome Sequencing Center for Infectious Disease"/>
            <person name="Wu L."/>
            <person name="Ma J."/>
        </authorList>
    </citation>
    <scope>NUCLEOTIDE SEQUENCE [LARGE SCALE GENOMIC DNA]</scope>
    <source>
        <strain evidence="7">KACC 12507</strain>
    </source>
</reference>
<evidence type="ECO:0000256" key="2">
    <source>
        <dbReference type="ARBA" id="ARBA00022679"/>
    </source>
</evidence>
<evidence type="ECO:0000259" key="5">
    <source>
        <dbReference type="Pfam" id="PF13657"/>
    </source>
</evidence>
<feature type="domain" description="HipA-like C-terminal" evidence="4">
    <location>
        <begin position="161"/>
        <end position="374"/>
    </location>
</feature>
<dbReference type="PANTHER" id="PTHR37419:SF8">
    <property type="entry name" value="TOXIN YJJJ"/>
    <property type="match status" value="1"/>
</dbReference>
<dbReference type="Pfam" id="PF13657">
    <property type="entry name" value="Couple_hipA"/>
    <property type="match status" value="1"/>
</dbReference>
<sequence>MSAKAFVFIHGLDEKPVVCGAIKVDESGKHGEFRYGKSYLSRDDAFPLDPLNLPLKREVFTCNAKDGLFGVFTDAGPESWGSKVLRSLEKTKPESKLAVLINSAGTGVGALAFSHSHISPAPTYSEQTFADIPLFLDAKDRLLKNRKIPKAAVNTFKLGASMGGARPKTLLQDEQSGYIVKFNKPDDAFNHVKVEHATMNMLRELDCRVATTATVSFEQGDALLVERFDVKNGVPSSHFLSANSLFNLGKVNNKSLQTQYCYAYLAEFVLEHGGNPPDALDLYKRMIFNVLMGNTDDHARNHGLLYDFALQEWFLAPAYDVLPINASRQHAIGIGDYARDGSLDNLVSQSMRFTLERSDALDIIDTVKELCSTWEHYFKQFGVSDEDIATLKNIIPTFD</sequence>
<dbReference type="PANTHER" id="PTHR37419">
    <property type="entry name" value="SERINE/THREONINE-PROTEIN KINASE TOXIN HIPA"/>
    <property type="match status" value="1"/>
</dbReference>
<dbReference type="InterPro" id="IPR012893">
    <property type="entry name" value="HipA-like_C"/>
</dbReference>
<dbReference type="InterPro" id="IPR017508">
    <property type="entry name" value="HipA_N1"/>
</dbReference>
<dbReference type="EMBL" id="JBHSGU010000003">
    <property type="protein sequence ID" value="MFC4700660.1"/>
    <property type="molecule type" value="Genomic_DNA"/>
</dbReference>
<keyword evidence="3" id="KW-0418">Kinase</keyword>
<evidence type="ECO:0000259" key="4">
    <source>
        <dbReference type="Pfam" id="PF07804"/>
    </source>
</evidence>
<dbReference type="InterPro" id="IPR052028">
    <property type="entry name" value="HipA_Ser/Thr_kinase"/>
</dbReference>
<dbReference type="Proteomes" id="UP001595897">
    <property type="component" value="Unassembled WGS sequence"/>
</dbReference>
<keyword evidence="7" id="KW-1185">Reference proteome</keyword>
<dbReference type="Pfam" id="PF07804">
    <property type="entry name" value="HipA_C"/>
    <property type="match status" value="1"/>
</dbReference>
<feature type="domain" description="HipA N-terminal subdomain 1" evidence="5">
    <location>
        <begin position="20"/>
        <end position="113"/>
    </location>
</feature>
<proteinExistence type="inferred from homology"/>
<comment type="caution">
    <text evidence="6">The sequence shown here is derived from an EMBL/GenBank/DDBJ whole genome shotgun (WGS) entry which is preliminary data.</text>
</comment>
<evidence type="ECO:0000313" key="6">
    <source>
        <dbReference type="EMBL" id="MFC4700660.1"/>
    </source>
</evidence>
<keyword evidence="2" id="KW-0808">Transferase</keyword>
<evidence type="ECO:0000256" key="1">
    <source>
        <dbReference type="ARBA" id="ARBA00010164"/>
    </source>
</evidence>
<dbReference type="Gene3D" id="1.10.1070.20">
    <property type="match status" value="1"/>
</dbReference>
<dbReference type="RefSeq" id="WP_382408408.1">
    <property type="nucleotide sequence ID" value="NZ_JBHSGU010000003.1"/>
</dbReference>
<comment type="similarity">
    <text evidence="1">Belongs to the HipA Ser/Thr kinase family.</text>
</comment>
<gene>
    <name evidence="6" type="ORF">ACFO4O_10850</name>
</gene>
<protein>
    <submittedName>
        <fullName evidence="6">Type II toxin-antitoxin system HipA family toxin</fullName>
    </submittedName>
</protein>
<evidence type="ECO:0000256" key="3">
    <source>
        <dbReference type="ARBA" id="ARBA00022777"/>
    </source>
</evidence>
<organism evidence="6 7">
    <name type="scientific">Glaciecola siphonariae</name>
    <dbReference type="NCBI Taxonomy" id="521012"/>
    <lineage>
        <taxon>Bacteria</taxon>
        <taxon>Pseudomonadati</taxon>
        <taxon>Pseudomonadota</taxon>
        <taxon>Gammaproteobacteria</taxon>
        <taxon>Alteromonadales</taxon>
        <taxon>Alteromonadaceae</taxon>
        <taxon>Glaciecola</taxon>
    </lineage>
</organism>
<name>A0ABV9LYG6_9ALTE</name>
<evidence type="ECO:0000313" key="7">
    <source>
        <dbReference type="Proteomes" id="UP001595897"/>
    </source>
</evidence>